<name>A0ABQ0G9H7_9PEZI</name>
<comment type="subcellular location">
    <subcellularLocation>
        <location evidence="1">Membrane</location>
    </subcellularLocation>
</comment>
<dbReference type="GeneID" id="98175327"/>
<proteinExistence type="inferred from homology"/>
<evidence type="ECO:0000256" key="5">
    <source>
        <dbReference type="ARBA" id="ARBA00023136"/>
    </source>
</evidence>
<evidence type="ECO:0000256" key="7">
    <source>
        <dbReference type="SAM" id="SignalP"/>
    </source>
</evidence>
<dbReference type="RefSeq" id="XP_070916105.1">
    <property type="nucleotide sequence ID" value="XM_071060004.1"/>
</dbReference>
<reference evidence="8 9" key="1">
    <citation type="submission" date="2024-09" db="EMBL/GenBank/DDBJ databases">
        <title>Itraconazole resistance in Madurella fahalii resulting from another homologue of gene encoding cytochrome P450 14-alpha sterol demethylase (CYP51).</title>
        <authorList>
            <person name="Yoshioka I."/>
            <person name="Fahal A.H."/>
            <person name="Kaneko S."/>
            <person name="Yaguchi T."/>
        </authorList>
    </citation>
    <scope>NUCLEOTIDE SEQUENCE [LARGE SCALE GENOMIC DNA]</scope>
    <source>
        <strain evidence="8 9">IFM 68171</strain>
    </source>
</reference>
<keyword evidence="7" id="KW-0732">Signal</keyword>
<keyword evidence="3 6" id="KW-0812">Transmembrane</keyword>
<dbReference type="Pfam" id="PF01679">
    <property type="entry name" value="Pmp3"/>
    <property type="match status" value="1"/>
</dbReference>
<gene>
    <name evidence="8" type="ORF">MFIFM68171_04584</name>
</gene>
<dbReference type="PROSITE" id="PS01309">
    <property type="entry name" value="UPF0057"/>
    <property type="match status" value="1"/>
</dbReference>
<protein>
    <submittedName>
        <fullName evidence="8">Plasma membrane proteolipid 3</fullName>
    </submittedName>
</protein>
<sequence length="102" mass="11421">MDGVAGILLALICLFFPPLAVGIMAGCGVDLLINLFLTIWLWFPGVLHAFYLLWVYYDRRERVKMGSRPIERAPFVYSEKVQNGGFGGYSTIVKPTGQYSTL</sequence>
<comment type="caution">
    <text evidence="8">The sequence shown here is derived from an EMBL/GenBank/DDBJ whole genome shotgun (WGS) entry which is preliminary data.</text>
</comment>
<dbReference type="Proteomes" id="UP001628179">
    <property type="component" value="Unassembled WGS sequence"/>
</dbReference>
<evidence type="ECO:0000256" key="2">
    <source>
        <dbReference type="ARBA" id="ARBA00009530"/>
    </source>
</evidence>
<organism evidence="8 9">
    <name type="scientific">Madurella fahalii</name>
    <dbReference type="NCBI Taxonomy" id="1157608"/>
    <lineage>
        <taxon>Eukaryota</taxon>
        <taxon>Fungi</taxon>
        <taxon>Dikarya</taxon>
        <taxon>Ascomycota</taxon>
        <taxon>Pezizomycotina</taxon>
        <taxon>Sordariomycetes</taxon>
        <taxon>Sordariomycetidae</taxon>
        <taxon>Sordariales</taxon>
        <taxon>Sordariales incertae sedis</taxon>
        <taxon>Madurella</taxon>
    </lineage>
</organism>
<accession>A0ABQ0G9H7</accession>
<feature type="signal peptide" evidence="7">
    <location>
        <begin position="1"/>
        <end position="22"/>
    </location>
</feature>
<keyword evidence="5 6" id="KW-0472">Membrane</keyword>
<evidence type="ECO:0000256" key="3">
    <source>
        <dbReference type="ARBA" id="ARBA00022692"/>
    </source>
</evidence>
<evidence type="ECO:0000313" key="8">
    <source>
        <dbReference type="EMBL" id="GAB1314374.1"/>
    </source>
</evidence>
<dbReference type="EMBL" id="BAAFSV010000002">
    <property type="protein sequence ID" value="GAB1314374.1"/>
    <property type="molecule type" value="Genomic_DNA"/>
</dbReference>
<feature type="transmembrane region" description="Helical" evidence="6">
    <location>
        <begin position="32"/>
        <end position="57"/>
    </location>
</feature>
<dbReference type="InterPro" id="IPR000612">
    <property type="entry name" value="PMP3"/>
</dbReference>
<evidence type="ECO:0000256" key="6">
    <source>
        <dbReference type="SAM" id="Phobius"/>
    </source>
</evidence>
<dbReference type="PANTHER" id="PTHR21659">
    <property type="entry name" value="HYDROPHOBIC PROTEIN RCI2 LOW TEMPERATURE AND SALT RESPONSIVE PROTEIN LTI6 -RELATED"/>
    <property type="match status" value="1"/>
</dbReference>
<evidence type="ECO:0000256" key="1">
    <source>
        <dbReference type="ARBA" id="ARBA00004370"/>
    </source>
</evidence>
<evidence type="ECO:0000313" key="9">
    <source>
        <dbReference type="Proteomes" id="UP001628179"/>
    </source>
</evidence>
<keyword evidence="9" id="KW-1185">Reference proteome</keyword>
<comment type="similarity">
    <text evidence="2">Belongs to the UPF0057 (PMP3) family.</text>
</comment>
<keyword evidence="4 6" id="KW-1133">Transmembrane helix</keyword>
<dbReference type="PANTHER" id="PTHR21659:SF42">
    <property type="entry name" value="UPF0057 MEMBRANE PROTEIN ZK632.10-RELATED"/>
    <property type="match status" value="1"/>
</dbReference>
<feature type="chain" id="PRO_5046578826" evidence="7">
    <location>
        <begin position="23"/>
        <end position="102"/>
    </location>
</feature>
<evidence type="ECO:0000256" key="4">
    <source>
        <dbReference type="ARBA" id="ARBA00022989"/>
    </source>
</evidence>